<evidence type="ECO:0000313" key="3">
    <source>
        <dbReference type="EMBL" id="EGG01835.1"/>
    </source>
</evidence>
<dbReference type="GeneID" id="18924161"/>
<dbReference type="HOGENOM" id="CLU_030195_1_1_1"/>
<dbReference type="InParanoid" id="F4S0N4"/>
<dbReference type="PANTHER" id="PTHR33339:SF1">
    <property type="entry name" value="LYSM DOMAIN-CONTAINING PROTEIN"/>
    <property type="match status" value="1"/>
</dbReference>
<feature type="region of interest" description="Disordered" evidence="1">
    <location>
        <begin position="59"/>
        <end position="78"/>
    </location>
</feature>
<dbReference type="Pfam" id="PF25278">
    <property type="entry name" value="DUF7872"/>
    <property type="match status" value="1"/>
</dbReference>
<evidence type="ECO:0000256" key="1">
    <source>
        <dbReference type="SAM" id="MobiDB-lite"/>
    </source>
</evidence>
<organism evidence="4">
    <name type="scientific">Melampsora larici-populina (strain 98AG31 / pathotype 3-4-7)</name>
    <name type="common">Poplar leaf rust fungus</name>
    <dbReference type="NCBI Taxonomy" id="747676"/>
    <lineage>
        <taxon>Eukaryota</taxon>
        <taxon>Fungi</taxon>
        <taxon>Dikarya</taxon>
        <taxon>Basidiomycota</taxon>
        <taxon>Pucciniomycotina</taxon>
        <taxon>Pucciniomycetes</taxon>
        <taxon>Pucciniales</taxon>
        <taxon>Melampsoraceae</taxon>
        <taxon>Melampsora</taxon>
    </lineage>
</organism>
<keyword evidence="4" id="KW-1185">Reference proteome</keyword>
<dbReference type="KEGG" id="mlr:MELLADRAFT_110698"/>
<dbReference type="RefSeq" id="XP_007414935.1">
    <property type="nucleotide sequence ID" value="XM_007414873.1"/>
</dbReference>
<dbReference type="PANTHER" id="PTHR33339">
    <property type="entry name" value="LYSM DOMAIN-CONTAINING PROTEIN"/>
    <property type="match status" value="1"/>
</dbReference>
<dbReference type="EMBL" id="GL883135">
    <property type="protein sequence ID" value="EGG01835.1"/>
    <property type="molecule type" value="Genomic_DNA"/>
</dbReference>
<dbReference type="VEuPathDB" id="FungiDB:MELLADRAFT_110698"/>
<reference evidence="4" key="1">
    <citation type="journal article" date="2011" name="Proc. Natl. Acad. Sci. U.S.A.">
        <title>Obligate biotrophy features unraveled by the genomic analysis of rust fungi.</title>
        <authorList>
            <person name="Duplessis S."/>
            <person name="Cuomo C.A."/>
            <person name="Lin Y.-C."/>
            <person name="Aerts A."/>
            <person name="Tisserant E."/>
            <person name="Veneault-Fourrey C."/>
            <person name="Joly D.L."/>
            <person name="Hacquard S."/>
            <person name="Amselem J."/>
            <person name="Cantarel B.L."/>
            <person name="Chiu R."/>
            <person name="Coutinho P.M."/>
            <person name="Feau N."/>
            <person name="Field M."/>
            <person name="Frey P."/>
            <person name="Gelhaye E."/>
            <person name="Goldberg J."/>
            <person name="Grabherr M.G."/>
            <person name="Kodira C.D."/>
            <person name="Kohler A."/>
            <person name="Kuees U."/>
            <person name="Lindquist E.A."/>
            <person name="Lucas S.M."/>
            <person name="Mago R."/>
            <person name="Mauceli E."/>
            <person name="Morin E."/>
            <person name="Murat C."/>
            <person name="Pangilinan J.L."/>
            <person name="Park R."/>
            <person name="Pearson M."/>
            <person name="Quesneville H."/>
            <person name="Rouhier N."/>
            <person name="Sakthikumar S."/>
            <person name="Salamov A.A."/>
            <person name="Schmutz J."/>
            <person name="Selles B."/>
            <person name="Shapiro H."/>
            <person name="Tanguay P."/>
            <person name="Tuskan G.A."/>
            <person name="Henrissat B."/>
            <person name="Van de Peer Y."/>
            <person name="Rouze P."/>
            <person name="Ellis J.G."/>
            <person name="Dodds P.N."/>
            <person name="Schein J.E."/>
            <person name="Zhong S."/>
            <person name="Hamelin R.C."/>
            <person name="Grigoriev I.V."/>
            <person name="Szabo L.J."/>
            <person name="Martin F."/>
        </authorList>
    </citation>
    <scope>NUCLEOTIDE SEQUENCE [LARGE SCALE GENOMIC DNA]</scope>
    <source>
        <strain evidence="4">98AG31 / pathotype 3-4-7</strain>
    </source>
</reference>
<accession>F4S0N4</accession>
<gene>
    <name evidence="3" type="ORF">MELLADRAFT_110698</name>
</gene>
<dbReference type="InterPro" id="IPR057194">
    <property type="entry name" value="DUF7872"/>
</dbReference>
<name>F4S0N4_MELLP</name>
<protein>
    <recommendedName>
        <fullName evidence="2">DUF7872 domain-containing protein</fullName>
    </recommendedName>
</protein>
<dbReference type="OrthoDB" id="10346830at2759"/>
<evidence type="ECO:0000259" key="2">
    <source>
        <dbReference type="Pfam" id="PF25278"/>
    </source>
</evidence>
<dbReference type="AlphaFoldDB" id="F4S0N4"/>
<sequence>MHSEMTLKFFKGSFAQNIYRLLKSVCLGYLVQSSALPHLKNLTSSEPENILCDKRLHSPLSTSDSDSRKASNRSNATSTDLLEECRSLPLSPHLWQELGLNEFLLNYPGGEFLNLQVDGNLLNGLKIFCHPFYLWDYKQLADRVNLTNFECGIGKPCYADQLCQPVRGKEWCRPVNGSIKYKLSDFYPDSTHLWDILKAYSSLISAAIKVYPTCGLLSSTRYWYQFIQGEFGMLYGISGMMDDVLFKKHWNCLSYKISEKQQLAQMAVANISHSTIESGISTIKGIYRVLKDGRFLVDDIEGKFYSKNPMKNLIGDKQEEMRLSAQLQILAALWIEQHPCMDSGLNGAWPGGNVLSYCGPDDIMMNIVQADGNQEIRKVHNAHLISQKYNLSVGYLTQVAWECYKSGKQSDYGSWESWGRVSEESDYPCSFNLPVCDLTRPDIQQHKNRRGIVVACRITGQLPI</sequence>
<feature type="domain" description="DUF7872" evidence="2">
    <location>
        <begin position="248"/>
        <end position="464"/>
    </location>
</feature>
<dbReference type="Proteomes" id="UP000001072">
    <property type="component" value="Unassembled WGS sequence"/>
</dbReference>
<evidence type="ECO:0000313" key="4">
    <source>
        <dbReference type="Proteomes" id="UP000001072"/>
    </source>
</evidence>
<proteinExistence type="predicted"/>